<evidence type="ECO:0000256" key="1">
    <source>
        <dbReference type="SAM" id="Coils"/>
    </source>
</evidence>
<proteinExistence type="predicted"/>
<dbReference type="RefSeq" id="WP_138196332.1">
    <property type="nucleotide sequence ID" value="NZ_VCIW01000016.1"/>
</dbReference>
<feature type="coiled-coil region" evidence="1">
    <location>
        <begin position="142"/>
        <end position="180"/>
    </location>
</feature>
<dbReference type="AlphaFoldDB" id="A0A5R9G9X4"/>
<comment type="caution">
    <text evidence="2">The sequence shown here is derived from an EMBL/GenBank/DDBJ whole genome shotgun (WGS) entry which is preliminary data.</text>
</comment>
<keyword evidence="1" id="KW-0175">Coiled coil</keyword>
<evidence type="ECO:0000313" key="2">
    <source>
        <dbReference type="EMBL" id="TLS50178.1"/>
    </source>
</evidence>
<dbReference type="Proteomes" id="UP000309676">
    <property type="component" value="Unassembled WGS sequence"/>
</dbReference>
<organism evidence="2 3">
    <name type="scientific">Paenibacillus antri</name>
    <dbReference type="NCBI Taxonomy" id="2582848"/>
    <lineage>
        <taxon>Bacteria</taxon>
        <taxon>Bacillati</taxon>
        <taxon>Bacillota</taxon>
        <taxon>Bacilli</taxon>
        <taxon>Bacillales</taxon>
        <taxon>Paenibacillaceae</taxon>
        <taxon>Paenibacillus</taxon>
    </lineage>
</organism>
<gene>
    <name evidence="2" type="ORF">FE782_21130</name>
</gene>
<reference evidence="2 3" key="1">
    <citation type="submission" date="2019-05" db="EMBL/GenBank/DDBJ databases">
        <authorList>
            <person name="Narsing Rao M.P."/>
            <person name="Li W.J."/>
        </authorList>
    </citation>
    <scope>NUCLEOTIDE SEQUENCE [LARGE SCALE GENOMIC DNA]</scope>
    <source>
        <strain evidence="2 3">SYSU_K30003</strain>
    </source>
</reference>
<keyword evidence="3" id="KW-1185">Reference proteome</keyword>
<evidence type="ECO:0000313" key="3">
    <source>
        <dbReference type="Proteomes" id="UP000309676"/>
    </source>
</evidence>
<protein>
    <submittedName>
        <fullName evidence="2">Uncharacterized protein</fullName>
    </submittedName>
</protein>
<dbReference type="OrthoDB" id="9837115at2"/>
<sequence length="648" mass="73427">MTPRATTRWIRTFVNAHKLSSFQDKTAALRSEPNPYYLLEWLVVPKETIAGAEDDAFWSAWEGERTPGAEKGSLIGVEACFREQLPIELLIGEPIAEEDAARLAAAFADLAARYGEQRWTAGVEALAERLKEAADRRYPEYVEALRLEAEKLDDEAVRQLEELKAEAAEYEEGEFDLEAEKWAAQSKWDRKKQELPLKVLTRMFPDDALLRGMATGGVPKPAERVNAAAERLRASATHPANGWAAALDAGDVDTLGRDLPAAGAAAAAWLAAYMSRSEMTRGWLPLEDRQRAALRWIAVTTEADADVDAAEERGDRWMNAAFRAAGWEGLLAEPEFAERALHAFVWRAARAEDRRKRLREELVLQHWASFADRFREDGAEERFETVSWVFLLDPENVQQRLLRGAADRAEELIRRLCLLYAEGIRRGLDVRIVVSLYTYLAKHDREVFYSFVHGTKSIEEALPMMELPGAELSQLFRGDGVRQASARKHLLLLFYAYLEEPQEPQQPKGKTRKPSEALQKLAAILSADKRAAVVGWLHRHERDWRAWVGDKRERGEALTRLLRFRWLGTAAEPTEQHRAVEEWLQRRTDWVQFETDAPNVEGKGVTYAIAKPGAIDAETGEVLVRATVRAEWSDRKEIGKLLDDLKLL</sequence>
<dbReference type="EMBL" id="VCIW01000016">
    <property type="protein sequence ID" value="TLS50178.1"/>
    <property type="molecule type" value="Genomic_DNA"/>
</dbReference>
<accession>A0A5R9G9X4</accession>
<name>A0A5R9G9X4_9BACL</name>